<evidence type="ECO:0000259" key="6">
    <source>
        <dbReference type="PROSITE" id="PS50011"/>
    </source>
</evidence>
<protein>
    <submittedName>
        <fullName evidence="7">Serine/threonine-protein kinase PrkC</fullName>
        <ecNumber evidence="7">2.7.11.1</ecNumber>
    </submittedName>
</protein>
<dbReference type="SUPFAM" id="SSF56112">
    <property type="entry name" value="Protein kinase-like (PK-like)"/>
    <property type="match status" value="1"/>
</dbReference>
<dbReference type="Pfam" id="PF00069">
    <property type="entry name" value="Pkinase"/>
    <property type="match status" value="1"/>
</dbReference>
<comment type="caution">
    <text evidence="7">The sequence shown here is derived from an EMBL/GenBank/DDBJ whole genome shotgun (WGS) entry which is preliminary data.</text>
</comment>
<evidence type="ECO:0000256" key="3">
    <source>
        <dbReference type="ARBA" id="ARBA00022777"/>
    </source>
</evidence>
<keyword evidence="3 7" id="KW-0418">Kinase</keyword>
<dbReference type="SMART" id="SM00220">
    <property type="entry name" value="S_TKc"/>
    <property type="match status" value="1"/>
</dbReference>
<dbReference type="EC" id="2.7.11.1" evidence="7"/>
<dbReference type="CDD" id="cd14014">
    <property type="entry name" value="STKc_PknB_like"/>
    <property type="match status" value="1"/>
</dbReference>
<feature type="region of interest" description="Disordered" evidence="5">
    <location>
        <begin position="179"/>
        <end position="198"/>
    </location>
</feature>
<dbReference type="AlphaFoldDB" id="A0A5C6ADN3"/>
<evidence type="ECO:0000256" key="5">
    <source>
        <dbReference type="SAM" id="MobiDB-lite"/>
    </source>
</evidence>
<gene>
    <name evidence="7" type="primary">prkC_14</name>
    <name evidence="7" type="ORF">Pla100_25600</name>
</gene>
<dbReference type="GO" id="GO:0005524">
    <property type="term" value="F:ATP binding"/>
    <property type="evidence" value="ECO:0007669"/>
    <property type="project" value="UniProtKB-KW"/>
</dbReference>
<dbReference type="Gene3D" id="3.30.200.20">
    <property type="entry name" value="Phosphorylase Kinase, domain 1"/>
    <property type="match status" value="1"/>
</dbReference>
<keyword evidence="1 7" id="KW-0808">Transferase</keyword>
<feature type="domain" description="Protein kinase" evidence="6">
    <location>
        <begin position="1"/>
        <end position="315"/>
    </location>
</feature>
<evidence type="ECO:0000256" key="2">
    <source>
        <dbReference type="ARBA" id="ARBA00022741"/>
    </source>
</evidence>
<dbReference type="GO" id="GO:0004674">
    <property type="term" value="F:protein serine/threonine kinase activity"/>
    <property type="evidence" value="ECO:0007669"/>
    <property type="project" value="UniProtKB-EC"/>
</dbReference>
<keyword evidence="4" id="KW-0067">ATP-binding</keyword>
<evidence type="ECO:0000313" key="7">
    <source>
        <dbReference type="EMBL" id="TWT97408.1"/>
    </source>
</evidence>
<name>A0A5C6ADN3_9BACT</name>
<dbReference type="PANTHER" id="PTHR43289:SF6">
    <property type="entry name" value="SERINE_THREONINE-PROTEIN KINASE NEKL-3"/>
    <property type="match status" value="1"/>
</dbReference>
<keyword evidence="2" id="KW-0547">Nucleotide-binding</keyword>
<dbReference type="Proteomes" id="UP000316213">
    <property type="component" value="Unassembled WGS sequence"/>
</dbReference>
<dbReference type="PROSITE" id="PS50011">
    <property type="entry name" value="PROTEIN_KINASE_DOM"/>
    <property type="match status" value="1"/>
</dbReference>
<evidence type="ECO:0000256" key="1">
    <source>
        <dbReference type="ARBA" id="ARBA00022679"/>
    </source>
</evidence>
<dbReference type="InterPro" id="IPR000719">
    <property type="entry name" value="Prot_kinase_dom"/>
</dbReference>
<dbReference type="SUPFAM" id="SSF52540">
    <property type="entry name" value="P-loop containing nucleoside triphosphate hydrolases"/>
    <property type="match status" value="1"/>
</dbReference>
<proteinExistence type="predicted"/>
<dbReference type="Pfam" id="PF13191">
    <property type="entry name" value="AAA_16"/>
    <property type="match status" value="1"/>
</dbReference>
<dbReference type="Gene3D" id="3.40.50.300">
    <property type="entry name" value="P-loop containing nucleotide triphosphate hydrolases"/>
    <property type="match status" value="1"/>
</dbReference>
<sequence length="1237" mass="135787">MGAVFLVHDTELSSDVALKLLPRVNAKTLARFKREFRSLANIVHPNLVSLYELISDGDQWYFTMEYVQGSMFNAVPLADTFDTDEANAPTSEVDLATREATSTDLSGEEEPTLYPPVLSNLDWDSVRQAYAQLAAGIEALHSFGKIHRDIKPSNVMMRENGQVVILDFGLIAEGFPISPSPESDAGGSSSWRSDSHEGNDEVVGTVRYMSPECAAGGSVTAASDWYAIGVMLYETLVGKPPFSGRLLKVLSLKQRMVPTPVAELVPGVPEDLAKLCDQLLSIDPNDRPDYPEIVQVLGKPPTSTVKSVVPKQIFVGRSAQQKQLQTAFKRAKSGHRVSVVVSGESGFGKTAAVENFLEHLKSQPSIIISGRCFEQESVPFKTLDSLVDSLSRYLNGLTNLELARLIPRHAGKLGRLFPVMSQISGFDPGGANDDLSDREARRLAFEAFSELLARIGDIHPLILSIDDLQWGDSDSVEAIRELICSKTPARILMIASHRSEYPLPDGYAQLFDVLEKDWNDDFNRVSIGPLNRQESEDVISGYLKDERLPPDTIDRIISEAQGSPLFLQQLVQYFLDFPSRSPGQTLGLNQVILGRVETLDTDGRRFLEMLAIVGKPTPLAALLRGIPEIADPQHIVAELRSEKLLSGAAAHAADNIQIYHDRVRESIVQSLPTEQKQDCHLRWAKFLLTQPDSDPESLAVHFRGGGDFPTAGTWYAIAAEASAKALAFDHAAYLYEQSLALKSVDADEELKLRSGLAQAYVNAGRGKHAAEQYLCVAELSEPSQRANLKAMAAGQLCISGNIDLGLSTFAEVLKSYRLKLPTKRNAILIDLLGQRARLKLGGLRIRTRPADEQDPAQLQRIDSLWGIAAGLSTVNNIAGAALQTRLLCESLKSGDAHRIARSLAWEAFMVSTSGKYLKAASLLKNANRLAEESGNPHALGVCLMVKGLIEFQEAKFTKSVASLQVAEDHFRTQSIGGWWERSTIRWIQGTCLLHAGDMDQVQAAMKRDFLDARERGDLYALTNMQAFLIPFLDLSKGDLDHAHESIRLARASWNHSGFHYQHLQSSFIECLIALYNGEGEKALATLETFWPNMKSALVLHNKFVRVMMVDTRATCTLAAADQSPQRQALLRTAEALAKSLRREGDAWSNVFANRILGGVAKAQGDNSNAIKYWKDAKKGFEEFEMKLHVGSVGMALATVLPTGEADTARREAEQTFAACGVAATHSFGNCLTWCGPQ</sequence>
<organism evidence="7 8">
    <name type="scientific">Neorhodopirellula pilleata</name>
    <dbReference type="NCBI Taxonomy" id="2714738"/>
    <lineage>
        <taxon>Bacteria</taxon>
        <taxon>Pseudomonadati</taxon>
        <taxon>Planctomycetota</taxon>
        <taxon>Planctomycetia</taxon>
        <taxon>Pirellulales</taxon>
        <taxon>Pirellulaceae</taxon>
        <taxon>Neorhodopirellula</taxon>
    </lineage>
</organism>
<dbReference type="Gene3D" id="1.10.510.10">
    <property type="entry name" value="Transferase(Phosphotransferase) domain 1"/>
    <property type="match status" value="1"/>
</dbReference>
<evidence type="ECO:0000256" key="4">
    <source>
        <dbReference type="ARBA" id="ARBA00022840"/>
    </source>
</evidence>
<dbReference type="PANTHER" id="PTHR43289">
    <property type="entry name" value="MITOGEN-ACTIVATED PROTEIN KINASE KINASE KINASE 20-RELATED"/>
    <property type="match status" value="1"/>
</dbReference>
<keyword evidence="8" id="KW-1185">Reference proteome</keyword>
<dbReference type="InterPro" id="IPR011009">
    <property type="entry name" value="Kinase-like_dom_sf"/>
</dbReference>
<reference evidence="7 8" key="1">
    <citation type="submission" date="2019-02" db="EMBL/GenBank/DDBJ databases">
        <title>Deep-cultivation of Planctomycetes and their phenomic and genomic characterization uncovers novel biology.</title>
        <authorList>
            <person name="Wiegand S."/>
            <person name="Jogler M."/>
            <person name="Boedeker C."/>
            <person name="Pinto D."/>
            <person name="Vollmers J."/>
            <person name="Rivas-Marin E."/>
            <person name="Kohn T."/>
            <person name="Peeters S.H."/>
            <person name="Heuer A."/>
            <person name="Rast P."/>
            <person name="Oberbeckmann S."/>
            <person name="Bunk B."/>
            <person name="Jeske O."/>
            <person name="Meyerdierks A."/>
            <person name="Storesund J.E."/>
            <person name="Kallscheuer N."/>
            <person name="Luecker S."/>
            <person name="Lage O.M."/>
            <person name="Pohl T."/>
            <person name="Merkel B.J."/>
            <person name="Hornburger P."/>
            <person name="Mueller R.-W."/>
            <person name="Bruemmer F."/>
            <person name="Labrenz M."/>
            <person name="Spormann A.M."/>
            <person name="Op Den Camp H."/>
            <person name="Overmann J."/>
            <person name="Amann R."/>
            <person name="Jetten M.S.M."/>
            <person name="Mascher T."/>
            <person name="Medema M.H."/>
            <person name="Devos D.P."/>
            <person name="Kaster A.-K."/>
            <person name="Ovreas L."/>
            <person name="Rohde M."/>
            <person name="Galperin M.Y."/>
            <person name="Jogler C."/>
        </authorList>
    </citation>
    <scope>NUCLEOTIDE SEQUENCE [LARGE SCALE GENOMIC DNA]</scope>
    <source>
        <strain evidence="7 8">Pla100</strain>
    </source>
</reference>
<feature type="region of interest" description="Disordered" evidence="5">
    <location>
        <begin position="88"/>
        <end position="111"/>
    </location>
</feature>
<dbReference type="InterPro" id="IPR041664">
    <property type="entry name" value="AAA_16"/>
</dbReference>
<accession>A0A5C6ADN3</accession>
<dbReference type="EMBL" id="SJPM01000004">
    <property type="protein sequence ID" value="TWT97408.1"/>
    <property type="molecule type" value="Genomic_DNA"/>
</dbReference>
<evidence type="ECO:0000313" key="8">
    <source>
        <dbReference type="Proteomes" id="UP000316213"/>
    </source>
</evidence>
<dbReference type="InterPro" id="IPR027417">
    <property type="entry name" value="P-loop_NTPase"/>
</dbReference>